<dbReference type="Pfam" id="PF20266">
    <property type="entry name" value="Mab-21_C"/>
    <property type="match status" value="1"/>
</dbReference>
<keyword evidence="8" id="KW-0460">Magnesium</keyword>
<keyword evidence="6" id="KW-0547">Nucleotide-binding</keyword>
<keyword evidence="9" id="KW-0175">Coiled coil</keyword>
<reference evidence="12" key="1">
    <citation type="submission" date="2023-01" db="EMBL/GenBank/DDBJ databases">
        <title>Genome assembly of the deep-sea coral Lophelia pertusa.</title>
        <authorList>
            <person name="Herrera S."/>
            <person name="Cordes E."/>
        </authorList>
    </citation>
    <scope>NUCLEOTIDE SEQUENCE</scope>
    <source>
        <strain evidence="12">USNM1676648</strain>
        <tissue evidence="12">Polyp</tissue>
    </source>
</reference>
<dbReference type="EMBL" id="MU826352">
    <property type="protein sequence ID" value="KAJ7380800.1"/>
    <property type="molecule type" value="Genomic_DNA"/>
</dbReference>
<comment type="cofactor">
    <cofactor evidence="1">
        <name>Mg(2+)</name>
        <dbReference type="ChEBI" id="CHEBI:18420"/>
    </cofactor>
</comment>
<dbReference type="SMART" id="SM01265">
    <property type="entry name" value="Mab-21"/>
    <property type="match status" value="1"/>
</dbReference>
<protein>
    <recommendedName>
        <fullName evidence="14">Cyclic GMP-AMP synthase</fullName>
    </recommendedName>
</protein>
<evidence type="ECO:0000259" key="10">
    <source>
        <dbReference type="Pfam" id="PF03281"/>
    </source>
</evidence>
<comment type="caution">
    <text evidence="12">The sequence shown here is derived from an EMBL/GenBank/DDBJ whole genome shotgun (WGS) entry which is preliminary data.</text>
</comment>
<comment type="similarity">
    <text evidence="2">Belongs to the mab-21 family.</text>
</comment>
<evidence type="ECO:0008006" key="14">
    <source>
        <dbReference type="Google" id="ProtNLM"/>
    </source>
</evidence>
<organism evidence="12 13">
    <name type="scientific">Desmophyllum pertusum</name>
    <dbReference type="NCBI Taxonomy" id="174260"/>
    <lineage>
        <taxon>Eukaryota</taxon>
        <taxon>Metazoa</taxon>
        <taxon>Cnidaria</taxon>
        <taxon>Anthozoa</taxon>
        <taxon>Hexacorallia</taxon>
        <taxon>Scleractinia</taxon>
        <taxon>Caryophylliina</taxon>
        <taxon>Caryophylliidae</taxon>
        <taxon>Desmophyllum</taxon>
    </lineage>
</organism>
<name>A0A9W9ZG92_9CNID</name>
<dbReference type="GO" id="GO:0005524">
    <property type="term" value="F:ATP binding"/>
    <property type="evidence" value="ECO:0007669"/>
    <property type="project" value="UniProtKB-KW"/>
</dbReference>
<keyword evidence="7" id="KW-0067">ATP-binding</keyword>
<evidence type="ECO:0000259" key="11">
    <source>
        <dbReference type="Pfam" id="PF20266"/>
    </source>
</evidence>
<evidence type="ECO:0000256" key="8">
    <source>
        <dbReference type="ARBA" id="ARBA00022842"/>
    </source>
</evidence>
<evidence type="ECO:0000256" key="9">
    <source>
        <dbReference type="SAM" id="Coils"/>
    </source>
</evidence>
<evidence type="ECO:0000256" key="6">
    <source>
        <dbReference type="ARBA" id="ARBA00022741"/>
    </source>
</evidence>
<sequence length="380" mass="44827">MTIYKSYDEEAEFDRKHQEVKEIEERITSLVNEISEYIGRKDPLFKNFVIPSGSYFEDLKVQGPDEFDFMICLEDLSKPDVCEVKNIPLRPVEDPGYVDVRVASEEDAVRHRWQRYISRRGNLKAGVLLKRFKDLIEEAFTLRKRRSREKISEDVEIELRKIPVTVKLRWNGEKYPNYEIAIDLTLCIKRSGWPTASDIRRRLNRGHPGFEVFQEAVSAGHHLVASTIGESGKHRPCWRLSFSVAEGIVLKSICKNPRLAHKMTLKALKVLRKKNEEDLCLYEETGYSFHLAWVFHSYVLKTMFLREWCEFPLDSYWTRDQLQKRVKGILERIRSSLIDKNIRSFWVPDYKLFNFRARNKTKTEQCEANLAMLLQNLKID</sequence>
<evidence type="ECO:0000313" key="12">
    <source>
        <dbReference type="EMBL" id="KAJ7380800.1"/>
    </source>
</evidence>
<dbReference type="OrthoDB" id="6054650at2759"/>
<feature type="domain" description="Mab-21-like nucleotidyltransferase" evidence="10">
    <location>
        <begin position="55"/>
        <end position="251"/>
    </location>
</feature>
<dbReference type="InterPro" id="IPR046906">
    <property type="entry name" value="Mab-21_HhH/H2TH-like"/>
</dbReference>
<feature type="domain" description="Mab-21-like HhH/H2TH-like" evidence="11">
    <location>
        <begin position="267"/>
        <end position="360"/>
    </location>
</feature>
<dbReference type="GO" id="GO:0046872">
    <property type="term" value="F:metal ion binding"/>
    <property type="evidence" value="ECO:0007669"/>
    <property type="project" value="UniProtKB-KW"/>
</dbReference>
<dbReference type="InterPro" id="IPR046903">
    <property type="entry name" value="Mab-21-like_nuc_Trfase"/>
</dbReference>
<keyword evidence="13" id="KW-1185">Reference proteome</keyword>
<dbReference type="Pfam" id="PF03281">
    <property type="entry name" value="Mab-21"/>
    <property type="match status" value="1"/>
</dbReference>
<dbReference type="InterPro" id="IPR024810">
    <property type="entry name" value="MAB21L/cGLR"/>
</dbReference>
<feature type="coiled-coil region" evidence="9">
    <location>
        <begin position="13"/>
        <end position="40"/>
    </location>
</feature>
<dbReference type="Proteomes" id="UP001163046">
    <property type="component" value="Unassembled WGS sequence"/>
</dbReference>
<gene>
    <name evidence="12" type="ORF">OS493_007182</name>
</gene>
<dbReference type="AlphaFoldDB" id="A0A9W9ZG92"/>
<keyword evidence="5" id="KW-0479">Metal-binding</keyword>
<evidence type="ECO:0000256" key="7">
    <source>
        <dbReference type="ARBA" id="ARBA00022840"/>
    </source>
</evidence>
<evidence type="ECO:0000256" key="5">
    <source>
        <dbReference type="ARBA" id="ARBA00022723"/>
    </source>
</evidence>
<evidence type="ECO:0000313" key="13">
    <source>
        <dbReference type="Proteomes" id="UP001163046"/>
    </source>
</evidence>
<evidence type="ECO:0000256" key="2">
    <source>
        <dbReference type="ARBA" id="ARBA00008307"/>
    </source>
</evidence>
<dbReference type="GO" id="GO:0016779">
    <property type="term" value="F:nucleotidyltransferase activity"/>
    <property type="evidence" value="ECO:0007669"/>
    <property type="project" value="UniProtKB-KW"/>
</dbReference>
<keyword evidence="4" id="KW-0548">Nucleotidyltransferase</keyword>
<dbReference type="PANTHER" id="PTHR10656:SF42">
    <property type="entry name" value="CYCLIC GMP-AMP SYNTHASE-LIKE PROTEIN-RELATED"/>
    <property type="match status" value="1"/>
</dbReference>
<dbReference type="Gene3D" id="3.30.460.90">
    <property type="match status" value="1"/>
</dbReference>
<evidence type="ECO:0000256" key="3">
    <source>
        <dbReference type="ARBA" id="ARBA00022679"/>
    </source>
</evidence>
<dbReference type="Gene3D" id="1.10.1410.40">
    <property type="match status" value="1"/>
</dbReference>
<accession>A0A9W9ZG92</accession>
<keyword evidence="3" id="KW-0808">Transferase</keyword>
<evidence type="ECO:0000256" key="4">
    <source>
        <dbReference type="ARBA" id="ARBA00022695"/>
    </source>
</evidence>
<evidence type="ECO:0000256" key="1">
    <source>
        <dbReference type="ARBA" id="ARBA00001946"/>
    </source>
</evidence>
<dbReference type="PANTHER" id="PTHR10656">
    <property type="entry name" value="CELL FATE DETERMINING PROTEIN MAB21-RELATED"/>
    <property type="match status" value="1"/>
</dbReference>
<proteinExistence type="inferred from homology"/>